<dbReference type="Pfam" id="PF12833">
    <property type="entry name" value="HTH_18"/>
    <property type="match status" value="1"/>
</dbReference>
<name>A0A175R2K4_9HYPH</name>
<dbReference type="RefSeq" id="WP_058636760.1">
    <property type="nucleotide sequence ID" value="NZ_LDPZ01000075.1"/>
</dbReference>
<keyword evidence="3" id="KW-0804">Transcription</keyword>
<dbReference type="Gene3D" id="1.10.10.60">
    <property type="entry name" value="Homeodomain-like"/>
    <property type="match status" value="1"/>
</dbReference>
<sequence length="320" mass="35080">MQALLALEPQRQSVDTLQAEIRRVCGLFTIEPRPGDGGALTGGVATGRIDRFESAVVAVDGERIARDKRLVAEDPGQHLFLVLQRSGRCRMEQQGVSTPMRPGDLYLADSAFPSVFHYDGAPSRQISLHLPREEMIHRFGRSCTGGVAIDRDDPLRLAIHAVLVRAMMPGTAPPPLGEALLGLFGAYFHDRERQEAASERAANAVLSRALALIDRCGLDPRFGPADLARALDISERTLQRHFQALGETPGRRILHMRLDHARARIEAERRAGQPINIADIAFSSAFGDLSHFYRAFRSRFGVAPGALTRPVALSSNRLDA</sequence>
<evidence type="ECO:0000313" key="6">
    <source>
        <dbReference type="Proteomes" id="UP000078272"/>
    </source>
</evidence>
<gene>
    <name evidence="5" type="ORF">NS226_21915</name>
</gene>
<keyword evidence="2" id="KW-0238">DNA-binding</keyword>
<dbReference type="PROSITE" id="PS01124">
    <property type="entry name" value="HTH_ARAC_FAMILY_2"/>
    <property type="match status" value="1"/>
</dbReference>
<dbReference type="InterPro" id="IPR050204">
    <property type="entry name" value="AraC_XylS_family_regulators"/>
</dbReference>
<dbReference type="InterPro" id="IPR035418">
    <property type="entry name" value="AraC-bd_2"/>
</dbReference>
<dbReference type="SUPFAM" id="SSF46689">
    <property type="entry name" value="Homeodomain-like"/>
    <property type="match status" value="1"/>
</dbReference>
<organism evidence="5 6">
    <name type="scientific">Aureimonas ureilytica</name>
    <dbReference type="NCBI Taxonomy" id="401562"/>
    <lineage>
        <taxon>Bacteria</taxon>
        <taxon>Pseudomonadati</taxon>
        <taxon>Pseudomonadota</taxon>
        <taxon>Alphaproteobacteria</taxon>
        <taxon>Hyphomicrobiales</taxon>
        <taxon>Aurantimonadaceae</taxon>
        <taxon>Aureimonas</taxon>
    </lineage>
</organism>
<comment type="caution">
    <text evidence="5">The sequence shown here is derived from an EMBL/GenBank/DDBJ whole genome shotgun (WGS) entry which is preliminary data.</text>
</comment>
<dbReference type="InterPro" id="IPR018060">
    <property type="entry name" value="HTH_AraC"/>
</dbReference>
<dbReference type="PATRIC" id="fig|401562.3.peg.4841"/>
<protein>
    <recommendedName>
        <fullName evidence="4">HTH araC/xylS-type domain-containing protein</fullName>
    </recommendedName>
</protein>
<dbReference type="EMBL" id="LDPZ01000075">
    <property type="protein sequence ID" value="KTQ84176.1"/>
    <property type="molecule type" value="Genomic_DNA"/>
</dbReference>
<evidence type="ECO:0000256" key="1">
    <source>
        <dbReference type="ARBA" id="ARBA00023015"/>
    </source>
</evidence>
<evidence type="ECO:0000313" key="5">
    <source>
        <dbReference type="EMBL" id="KTQ84176.1"/>
    </source>
</evidence>
<reference evidence="5 6" key="1">
    <citation type="journal article" date="2016" name="Front. Microbiol.">
        <title>Genomic Resource of Rice Seed Associated Bacteria.</title>
        <authorList>
            <person name="Midha S."/>
            <person name="Bansal K."/>
            <person name="Sharma S."/>
            <person name="Kumar N."/>
            <person name="Patil P.P."/>
            <person name="Chaudhry V."/>
            <person name="Patil P.B."/>
        </authorList>
    </citation>
    <scope>NUCLEOTIDE SEQUENCE [LARGE SCALE GENOMIC DNA]</scope>
    <source>
        <strain evidence="5 6">NS226</strain>
    </source>
</reference>
<keyword evidence="1" id="KW-0805">Transcription regulation</keyword>
<dbReference type="OrthoDB" id="252470at2"/>
<dbReference type="PANTHER" id="PTHR46796">
    <property type="entry name" value="HTH-TYPE TRANSCRIPTIONAL ACTIVATOR RHAS-RELATED"/>
    <property type="match status" value="1"/>
</dbReference>
<dbReference type="Proteomes" id="UP000078272">
    <property type="component" value="Unassembled WGS sequence"/>
</dbReference>
<dbReference type="GO" id="GO:0043565">
    <property type="term" value="F:sequence-specific DNA binding"/>
    <property type="evidence" value="ECO:0007669"/>
    <property type="project" value="InterPro"/>
</dbReference>
<evidence type="ECO:0000259" key="4">
    <source>
        <dbReference type="PROSITE" id="PS01124"/>
    </source>
</evidence>
<dbReference type="SMART" id="SM00342">
    <property type="entry name" value="HTH_ARAC"/>
    <property type="match status" value="1"/>
</dbReference>
<dbReference type="Pfam" id="PF14525">
    <property type="entry name" value="AraC_binding_2"/>
    <property type="match status" value="1"/>
</dbReference>
<dbReference type="AlphaFoldDB" id="A0A175R2K4"/>
<accession>A0A175R2K4</accession>
<dbReference type="PANTHER" id="PTHR46796:SF6">
    <property type="entry name" value="ARAC SUBFAMILY"/>
    <property type="match status" value="1"/>
</dbReference>
<dbReference type="InterPro" id="IPR009057">
    <property type="entry name" value="Homeodomain-like_sf"/>
</dbReference>
<proteinExistence type="predicted"/>
<evidence type="ECO:0000256" key="3">
    <source>
        <dbReference type="ARBA" id="ARBA00023163"/>
    </source>
</evidence>
<evidence type="ECO:0000256" key="2">
    <source>
        <dbReference type="ARBA" id="ARBA00023125"/>
    </source>
</evidence>
<feature type="domain" description="HTH araC/xylS-type" evidence="4">
    <location>
        <begin position="207"/>
        <end position="310"/>
    </location>
</feature>
<dbReference type="GO" id="GO:0003700">
    <property type="term" value="F:DNA-binding transcription factor activity"/>
    <property type="evidence" value="ECO:0007669"/>
    <property type="project" value="InterPro"/>
</dbReference>